<keyword evidence="1" id="KW-0812">Transmembrane</keyword>
<organism evidence="2 3">
    <name type="scientific">Haematococcus lacustris</name>
    <name type="common">Green alga</name>
    <name type="synonym">Haematococcus pluvialis</name>
    <dbReference type="NCBI Taxonomy" id="44745"/>
    <lineage>
        <taxon>Eukaryota</taxon>
        <taxon>Viridiplantae</taxon>
        <taxon>Chlorophyta</taxon>
        <taxon>core chlorophytes</taxon>
        <taxon>Chlorophyceae</taxon>
        <taxon>CS clade</taxon>
        <taxon>Chlamydomonadales</taxon>
        <taxon>Haematococcaceae</taxon>
        <taxon>Haematococcus</taxon>
    </lineage>
</organism>
<accession>A0A6A0A3B6</accession>
<evidence type="ECO:0000313" key="3">
    <source>
        <dbReference type="Proteomes" id="UP000485058"/>
    </source>
</evidence>
<gene>
    <name evidence="2" type="ORF">HaLaN_24391</name>
</gene>
<dbReference type="AlphaFoldDB" id="A0A6A0A3B6"/>
<dbReference type="Proteomes" id="UP000485058">
    <property type="component" value="Unassembled WGS sequence"/>
</dbReference>
<protein>
    <submittedName>
        <fullName evidence="2">Uncharacterized protein</fullName>
    </submittedName>
</protein>
<reference evidence="2 3" key="1">
    <citation type="submission" date="2020-02" db="EMBL/GenBank/DDBJ databases">
        <title>Draft genome sequence of Haematococcus lacustris strain NIES-144.</title>
        <authorList>
            <person name="Morimoto D."/>
            <person name="Nakagawa S."/>
            <person name="Yoshida T."/>
            <person name="Sawayama S."/>
        </authorList>
    </citation>
    <scope>NUCLEOTIDE SEQUENCE [LARGE SCALE GENOMIC DNA]</scope>
    <source>
        <strain evidence="2 3">NIES-144</strain>
    </source>
</reference>
<keyword evidence="1" id="KW-0472">Membrane</keyword>
<feature type="transmembrane region" description="Helical" evidence="1">
    <location>
        <begin position="7"/>
        <end position="29"/>
    </location>
</feature>
<proteinExistence type="predicted"/>
<evidence type="ECO:0000256" key="1">
    <source>
        <dbReference type="SAM" id="Phobius"/>
    </source>
</evidence>
<name>A0A6A0A3B6_HAELA</name>
<keyword evidence="3" id="KW-1185">Reference proteome</keyword>
<keyword evidence="1" id="KW-1133">Transmembrane helix</keyword>
<dbReference type="EMBL" id="BLLF01003077">
    <property type="protein sequence ID" value="GFH26268.1"/>
    <property type="molecule type" value="Genomic_DNA"/>
</dbReference>
<evidence type="ECO:0000313" key="2">
    <source>
        <dbReference type="EMBL" id="GFH26268.1"/>
    </source>
</evidence>
<comment type="caution">
    <text evidence="2">The sequence shown here is derived from an EMBL/GenBank/DDBJ whole genome shotgun (WGS) entry which is preliminary data.</text>
</comment>
<sequence>MMLVYMMLVYMMLVYMIHMMLVYMMLVILDAGVTVQDLHVDQGGNLEVLRDVSGTAFLDDVLLIAGFVTQDCNQEVPEAVMRCRVVPWLSLAGDIADSLTAAKQALEILRPRFHR</sequence>